<dbReference type="PANTHER" id="PTHR26453">
    <property type="entry name" value="OLFACTORY RECEPTOR"/>
    <property type="match status" value="1"/>
</dbReference>
<feature type="transmembrane region" description="Helical" evidence="10">
    <location>
        <begin position="273"/>
        <end position="292"/>
    </location>
</feature>
<protein>
    <recommendedName>
        <fullName evidence="10">Olfactory receptor</fullName>
    </recommendedName>
</protein>
<dbReference type="SUPFAM" id="SSF81321">
    <property type="entry name" value="Family A G protein-coupled receptor-like"/>
    <property type="match status" value="1"/>
</dbReference>
<dbReference type="InterPro" id="IPR017452">
    <property type="entry name" value="GPCR_Rhodpsn_7TM"/>
</dbReference>
<accession>A0A6P9AY11</accession>
<dbReference type="InParanoid" id="A0A6P9AY11"/>
<dbReference type="RefSeq" id="XP_034262109.2">
    <property type="nucleotide sequence ID" value="XM_034406218.2"/>
</dbReference>
<feature type="transmembrane region" description="Helical" evidence="10">
    <location>
        <begin position="142"/>
        <end position="164"/>
    </location>
</feature>
<gene>
    <name evidence="13" type="primary">LOC117658086</name>
</gene>
<keyword evidence="9" id="KW-0675">Receptor</keyword>
<keyword evidence="2 10" id="KW-1003">Cell membrane</keyword>
<comment type="similarity">
    <text evidence="9">Belongs to the G-protein coupled receptor 1 family.</text>
</comment>
<evidence type="ECO:0000256" key="4">
    <source>
        <dbReference type="ARBA" id="ARBA00022692"/>
    </source>
</evidence>
<feature type="transmembrane region" description="Helical" evidence="10">
    <location>
        <begin position="238"/>
        <end position="261"/>
    </location>
</feature>
<dbReference type="AlphaFoldDB" id="A0A6P9AY11"/>
<name>A0A6P9AY11_PANGU</name>
<dbReference type="Gene3D" id="1.20.1070.10">
    <property type="entry name" value="Rhodopsin 7-helix transmembrane proteins"/>
    <property type="match status" value="1"/>
</dbReference>
<dbReference type="PRINTS" id="PR00237">
    <property type="entry name" value="GPCRRHODOPSN"/>
</dbReference>
<keyword evidence="9" id="KW-0297">G-protein coupled receptor</keyword>
<evidence type="ECO:0000256" key="1">
    <source>
        <dbReference type="ARBA" id="ARBA00004651"/>
    </source>
</evidence>
<keyword evidence="12" id="KW-1185">Reference proteome</keyword>
<keyword evidence="5 10" id="KW-0552">Olfaction</keyword>
<reference evidence="13" key="1">
    <citation type="submission" date="2025-08" db="UniProtKB">
        <authorList>
            <consortium name="RefSeq"/>
        </authorList>
    </citation>
    <scope>IDENTIFICATION</scope>
    <source>
        <tissue evidence="13">Blood</tissue>
    </source>
</reference>
<dbReference type="GO" id="GO:0005886">
    <property type="term" value="C:plasma membrane"/>
    <property type="evidence" value="ECO:0007669"/>
    <property type="project" value="UniProtKB-SubCell"/>
</dbReference>
<evidence type="ECO:0000313" key="13">
    <source>
        <dbReference type="RefSeq" id="XP_034262109.2"/>
    </source>
</evidence>
<evidence type="ECO:0000256" key="7">
    <source>
        <dbReference type="ARBA" id="ARBA00023136"/>
    </source>
</evidence>
<feature type="transmembrane region" description="Helical" evidence="10">
    <location>
        <begin position="102"/>
        <end position="121"/>
    </location>
</feature>
<organism evidence="12 13">
    <name type="scientific">Pantherophis guttatus</name>
    <name type="common">Corn snake</name>
    <name type="synonym">Elaphe guttata</name>
    <dbReference type="NCBI Taxonomy" id="94885"/>
    <lineage>
        <taxon>Eukaryota</taxon>
        <taxon>Metazoa</taxon>
        <taxon>Chordata</taxon>
        <taxon>Craniata</taxon>
        <taxon>Vertebrata</taxon>
        <taxon>Euteleostomi</taxon>
        <taxon>Lepidosauria</taxon>
        <taxon>Squamata</taxon>
        <taxon>Bifurcata</taxon>
        <taxon>Unidentata</taxon>
        <taxon>Episquamata</taxon>
        <taxon>Toxicofera</taxon>
        <taxon>Serpentes</taxon>
        <taxon>Colubroidea</taxon>
        <taxon>Colubridae</taxon>
        <taxon>Colubrinae</taxon>
        <taxon>Pantherophis</taxon>
    </lineage>
</organism>
<dbReference type="GO" id="GO:0004930">
    <property type="term" value="F:G protein-coupled receptor activity"/>
    <property type="evidence" value="ECO:0007669"/>
    <property type="project" value="UniProtKB-KW"/>
</dbReference>
<dbReference type="PROSITE" id="PS50262">
    <property type="entry name" value="G_PROTEIN_RECEP_F1_2"/>
    <property type="match status" value="1"/>
</dbReference>
<keyword evidence="4 9" id="KW-0812">Transmembrane</keyword>
<dbReference type="InterPro" id="IPR000725">
    <property type="entry name" value="Olfact_rcpt"/>
</dbReference>
<evidence type="ECO:0000256" key="5">
    <source>
        <dbReference type="ARBA" id="ARBA00022725"/>
    </source>
</evidence>
<keyword evidence="8 9" id="KW-0807">Transducer</keyword>
<feature type="transmembrane region" description="Helical" evidence="10">
    <location>
        <begin position="204"/>
        <end position="226"/>
    </location>
</feature>
<evidence type="ECO:0000259" key="11">
    <source>
        <dbReference type="PROSITE" id="PS50262"/>
    </source>
</evidence>
<feature type="transmembrane region" description="Helical" evidence="10">
    <location>
        <begin position="62"/>
        <end position="82"/>
    </location>
</feature>
<sequence>MGAENFTSVKEFMLVGLTSHRGTQLLLFGVFLLIYLLILFGNLLIIILVWADSQLHTPMYFFLSNLAAMEIGLVTSTLPQMLAHLVTRNGVLSLTRCMLQGYFGLNIGSAESLLLGVMAYDRYLAICSPLLYATAMSKLHQVLLVSTCWIIGFAFSMIYVVSIFRHSFCGPNLIDHFGCELPIVLNLACGDIKMTKAIVSGLSAFMVFIPLSIILSSYGFILHSILNMRSTARRSKAFSTCGSHLTVVILFYGTVISMYIIPHPDSGSAHNMEMTICYLVVTPLLNPVIYTLRNKEIHSAVIKMARRWRLEQ</sequence>
<evidence type="ECO:0000256" key="8">
    <source>
        <dbReference type="ARBA" id="ARBA00023224"/>
    </source>
</evidence>
<dbReference type="KEGG" id="pgut:117658086"/>
<proteinExistence type="inferred from homology"/>
<dbReference type="GeneID" id="117658086"/>
<evidence type="ECO:0000256" key="10">
    <source>
        <dbReference type="RuleBase" id="RU363047"/>
    </source>
</evidence>
<evidence type="ECO:0000256" key="3">
    <source>
        <dbReference type="ARBA" id="ARBA00022606"/>
    </source>
</evidence>
<feature type="transmembrane region" description="Helical" evidence="10">
    <location>
        <begin position="25"/>
        <end position="50"/>
    </location>
</feature>
<feature type="domain" description="G-protein coupled receptors family 1 profile" evidence="11">
    <location>
        <begin position="41"/>
        <end position="290"/>
    </location>
</feature>
<dbReference type="PRINTS" id="PR00245">
    <property type="entry name" value="OLFACTORYR"/>
</dbReference>
<evidence type="ECO:0000256" key="9">
    <source>
        <dbReference type="RuleBase" id="RU000688"/>
    </source>
</evidence>
<evidence type="ECO:0000256" key="2">
    <source>
        <dbReference type="ARBA" id="ARBA00022475"/>
    </source>
</evidence>
<dbReference type="PROSITE" id="PS00237">
    <property type="entry name" value="G_PROTEIN_RECEP_F1_1"/>
    <property type="match status" value="1"/>
</dbReference>
<keyword evidence="7 10" id="KW-0472">Membrane</keyword>
<keyword evidence="6 10" id="KW-1133">Transmembrane helix</keyword>
<comment type="subcellular location">
    <subcellularLocation>
        <location evidence="1 10">Cell membrane</location>
        <topology evidence="1 10">Multi-pass membrane protein</topology>
    </subcellularLocation>
</comment>
<dbReference type="Proteomes" id="UP001652622">
    <property type="component" value="Unplaced"/>
</dbReference>
<evidence type="ECO:0000313" key="12">
    <source>
        <dbReference type="Proteomes" id="UP001652622"/>
    </source>
</evidence>
<dbReference type="GO" id="GO:0004984">
    <property type="term" value="F:olfactory receptor activity"/>
    <property type="evidence" value="ECO:0007669"/>
    <property type="project" value="InterPro"/>
</dbReference>
<dbReference type="InterPro" id="IPR000276">
    <property type="entry name" value="GPCR_Rhodpsn"/>
</dbReference>
<dbReference type="Pfam" id="PF13853">
    <property type="entry name" value="7tm_4"/>
    <property type="match status" value="1"/>
</dbReference>
<keyword evidence="3 10" id="KW-0716">Sensory transduction</keyword>
<evidence type="ECO:0000256" key="6">
    <source>
        <dbReference type="ARBA" id="ARBA00022989"/>
    </source>
</evidence>